<proteinExistence type="predicted"/>
<sequence>MELGVKLGAGLAAFVLAGSALSHGAVAGASAPPPQPGQNQSAQAAPAPVEEEGQGPGAIFVGPEGNAIALQRMVDQDEQRVRLCRGTVVVERLNIRRGPGRNFGIVGHFNRGARVTTDWDTIQRRDGYLWVRLANSTHWIADYKLGTGNNGKWYVRYSNC</sequence>
<evidence type="ECO:0000256" key="2">
    <source>
        <dbReference type="SAM" id="SignalP"/>
    </source>
</evidence>
<dbReference type="AlphaFoldDB" id="A0A5D0NGC5"/>
<name>A0A5D0NGC5_9ACTN</name>
<comment type="caution">
    <text evidence="3">The sequence shown here is derived from an EMBL/GenBank/DDBJ whole genome shotgun (WGS) entry which is preliminary data.</text>
</comment>
<dbReference type="EMBL" id="VSFG01000006">
    <property type="protein sequence ID" value="TYB43392.1"/>
    <property type="molecule type" value="Genomic_DNA"/>
</dbReference>
<reference evidence="3 4" key="1">
    <citation type="submission" date="2019-08" db="EMBL/GenBank/DDBJ databases">
        <title>Actinomadura sp. nov. CYP1-5 isolated from mountain soil.</title>
        <authorList>
            <person name="Songsumanus A."/>
            <person name="Kuncharoen N."/>
            <person name="Kudo T."/>
            <person name="Yuki M."/>
            <person name="Igarashi Y."/>
            <person name="Tanasupawat S."/>
        </authorList>
    </citation>
    <scope>NUCLEOTIDE SEQUENCE [LARGE SCALE GENOMIC DNA]</scope>
    <source>
        <strain evidence="3 4">JCM 14158</strain>
    </source>
</reference>
<evidence type="ECO:0000313" key="4">
    <source>
        <dbReference type="Proteomes" id="UP000323380"/>
    </source>
</evidence>
<organism evidence="3 4">
    <name type="scientific">Actinomadura chibensis</name>
    <dbReference type="NCBI Taxonomy" id="392828"/>
    <lineage>
        <taxon>Bacteria</taxon>
        <taxon>Bacillati</taxon>
        <taxon>Actinomycetota</taxon>
        <taxon>Actinomycetes</taxon>
        <taxon>Streptosporangiales</taxon>
        <taxon>Thermomonosporaceae</taxon>
        <taxon>Actinomadura</taxon>
    </lineage>
</organism>
<evidence type="ECO:0008006" key="5">
    <source>
        <dbReference type="Google" id="ProtNLM"/>
    </source>
</evidence>
<dbReference type="Gene3D" id="2.30.30.40">
    <property type="entry name" value="SH3 Domains"/>
    <property type="match status" value="1"/>
</dbReference>
<dbReference type="Proteomes" id="UP000323380">
    <property type="component" value="Unassembled WGS sequence"/>
</dbReference>
<feature type="signal peptide" evidence="2">
    <location>
        <begin position="1"/>
        <end position="24"/>
    </location>
</feature>
<feature type="region of interest" description="Disordered" evidence="1">
    <location>
        <begin position="26"/>
        <end position="56"/>
    </location>
</feature>
<feature type="compositionally biased region" description="Low complexity" evidence="1">
    <location>
        <begin position="37"/>
        <end position="48"/>
    </location>
</feature>
<dbReference type="RefSeq" id="WP_067884158.1">
    <property type="nucleotide sequence ID" value="NZ_VSFG01000006.1"/>
</dbReference>
<evidence type="ECO:0000256" key="1">
    <source>
        <dbReference type="SAM" id="MobiDB-lite"/>
    </source>
</evidence>
<gene>
    <name evidence="3" type="ORF">FXF69_26610</name>
</gene>
<evidence type="ECO:0000313" key="3">
    <source>
        <dbReference type="EMBL" id="TYB43392.1"/>
    </source>
</evidence>
<keyword evidence="4" id="KW-1185">Reference proteome</keyword>
<keyword evidence="2" id="KW-0732">Signal</keyword>
<accession>A0A5D0NGC5</accession>
<protein>
    <recommendedName>
        <fullName evidence="5">SH3 domain-containing protein</fullName>
    </recommendedName>
</protein>
<feature type="chain" id="PRO_5039357303" description="SH3 domain-containing protein" evidence="2">
    <location>
        <begin position="25"/>
        <end position="160"/>
    </location>
</feature>